<dbReference type="GO" id="GO:0003700">
    <property type="term" value="F:DNA-binding transcription factor activity"/>
    <property type="evidence" value="ECO:0007669"/>
    <property type="project" value="InterPro"/>
</dbReference>
<dbReference type="PANTHER" id="PTHR31140:SF70">
    <property type="entry name" value="B3 DOMAIN-CONTAINING PROTEIN OS11G0156000"/>
    <property type="match status" value="1"/>
</dbReference>
<keyword evidence="5" id="KW-0539">Nucleus</keyword>
<feature type="domain" description="TF-B3" evidence="7">
    <location>
        <begin position="65"/>
        <end position="175"/>
    </location>
</feature>
<name>A0A022RID0_ERYGU</name>
<dbReference type="PROSITE" id="PS50863">
    <property type="entry name" value="B3"/>
    <property type="match status" value="1"/>
</dbReference>
<proteinExistence type="predicted"/>
<dbReference type="STRING" id="4155.A0A022RID0"/>
<feature type="region of interest" description="Disordered" evidence="6">
    <location>
        <begin position="49"/>
        <end position="68"/>
    </location>
</feature>
<dbReference type="Pfam" id="PF02362">
    <property type="entry name" value="B3"/>
    <property type="match status" value="1"/>
</dbReference>
<evidence type="ECO:0000313" key="9">
    <source>
        <dbReference type="Proteomes" id="UP000030748"/>
    </source>
</evidence>
<dbReference type="SMART" id="SM01019">
    <property type="entry name" value="B3"/>
    <property type="match status" value="1"/>
</dbReference>
<keyword evidence="3" id="KW-0238">DNA-binding</keyword>
<gene>
    <name evidence="8" type="ORF">MIMGU_mgv1a021192mg</name>
</gene>
<evidence type="ECO:0000256" key="5">
    <source>
        <dbReference type="ARBA" id="ARBA00023242"/>
    </source>
</evidence>
<keyword evidence="9" id="KW-1185">Reference proteome</keyword>
<feature type="region of interest" description="Disordered" evidence="6">
    <location>
        <begin position="278"/>
        <end position="303"/>
    </location>
</feature>
<dbReference type="InterPro" id="IPR003340">
    <property type="entry name" value="B3_DNA-bd"/>
</dbReference>
<dbReference type="SUPFAM" id="SSF101936">
    <property type="entry name" value="DNA-binding pseudobarrel domain"/>
    <property type="match status" value="1"/>
</dbReference>
<accession>A0A022RID0</accession>
<evidence type="ECO:0000259" key="7">
    <source>
        <dbReference type="PROSITE" id="PS50863"/>
    </source>
</evidence>
<dbReference type="GO" id="GO:0003677">
    <property type="term" value="F:DNA binding"/>
    <property type="evidence" value="ECO:0007669"/>
    <property type="project" value="UniProtKB-KW"/>
</dbReference>
<feature type="compositionally biased region" description="Low complexity" evidence="6">
    <location>
        <begin position="278"/>
        <end position="292"/>
    </location>
</feature>
<reference evidence="8 9" key="1">
    <citation type="journal article" date="2013" name="Proc. Natl. Acad. Sci. U.S.A.">
        <title>Fine-scale variation in meiotic recombination in Mimulus inferred from population shotgun sequencing.</title>
        <authorList>
            <person name="Hellsten U."/>
            <person name="Wright K.M."/>
            <person name="Jenkins J."/>
            <person name="Shu S."/>
            <person name="Yuan Y."/>
            <person name="Wessler S.R."/>
            <person name="Schmutz J."/>
            <person name="Willis J.H."/>
            <person name="Rokhsar D.S."/>
        </authorList>
    </citation>
    <scope>NUCLEOTIDE SEQUENCE [LARGE SCALE GENOMIC DNA]</scope>
    <source>
        <strain evidence="9">cv. DUN x IM62</strain>
    </source>
</reference>
<dbReference type="EMBL" id="KI630480">
    <property type="protein sequence ID" value="EYU38665.1"/>
    <property type="molecule type" value="Genomic_DNA"/>
</dbReference>
<evidence type="ECO:0000256" key="6">
    <source>
        <dbReference type="SAM" id="MobiDB-lite"/>
    </source>
</evidence>
<organism evidence="8 9">
    <name type="scientific">Erythranthe guttata</name>
    <name type="common">Yellow monkey flower</name>
    <name type="synonym">Mimulus guttatus</name>
    <dbReference type="NCBI Taxonomy" id="4155"/>
    <lineage>
        <taxon>Eukaryota</taxon>
        <taxon>Viridiplantae</taxon>
        <taxon>Streptophyta</taxon>
        <taxon>Embryophyta</taxon>
        <taxon>Tracheophyta</taxon>
        <taxon>Spermatophyta</taxon>
        <taxon>Magnoliopsida</taxon>
        <taxon>eudicotyledons</taxon>
        <taxon>Gunneridae</taxon>
        <taxon>Pentapetalae</taxon>
        <taxon>asterids</taxon>
        <taxon>lamiids</taxon>
        <taxon>Lamiales</taxon>
        <taxon>Phrymaceae</taxon>
        <taxon>Erythranthe</taxon>
    </lineage>
</organism>
<dbReference type="Proteomes" id="UP000030748">
    <property type="component" value="Unassembled WGS sequence"/>
</dbReference>
<keyword evidence="4" id="KW-0804">Transcription</keyword>
<dbReference type="eggNOG" id="ENOG502R9U7">
    <property type="taxonomic scope" value="Eukaryota"/>
</dbReference>
<sequence>MSINQYYPSDWWSYPIPNSAAAAPLHLNHGTSAAAFCSQSAAFCYSHNNNETEEESPEETNKPLFEKSLTPSDVGKLNRLVIPKQHAEKYLPLNNGGGSGGGDTGEKGLVLSFEDEVGKSWRFRYSYWNSSQSYVLTRGWSRFVKEKRLDAGDAVLFLRHPEDVGRLFIGWRRRNSGGGGGGGQEISSVASASANVRRTPPAGGGGGGWSRLVYNNPAGHPYLISQYYQDYCSSSLSYHYQPPNDCPHAADADRKETAAASGNLKRVRLFGVNLDQWESSSSEPLSSPEGSSMARTHYHPYHD</sequence>
<dbReference type="Gene3D" id="2.40.330.10">
    <property type="entry name" value="DNA-binding pseudobarrel domain"/>
    <property type="match status" value="1"/>
</dbReference>
<protein>
    <recommendedName>
        <fullName evidence="7">TF-B3 domain-containing protein</fullName>
    </recommendedName>
</protein>
<evidence type="ECO:0000313" key="8">
    <source>
        <dbReference type="EMBL" id="EYU38665.1"/>
    </source>
</evidence>
<dbReference type="PANTHER" id="PTHR31140">
    <property type="entry name" value="B3 DOMAIN-CONTAINING TRANSCRIPTION FACTOR ABI3"/>
    <property type="match status" value="1"/>
</dbReference>
<evidence type="ECO:0000256" key="4">
    <source>
        <dbReference type="ARBA" id="ARBA00023163"/>
    </source>
</evidence>
<dbReference type="GO" id="GO:0005634">
    <property type="term" value="C:nucleus"/>
    <property type="evidence" value="ECO:0007669"/>
    <property type="project" value="UniProtKB-SubCell"/>
</dbReference>
<dbReference type="CDD" id="cd10017">
    <property type="entry name" value="B3_DNA"/>
    <property type="match status" value="1"/>
</dbReference>
<dbReference type="AlphaFoldDB" id="A0A022RID0"/>
<comment type="subcellular location">
    <subcellularLocation>
        <location evidence="1">Nucleus</location>
    </subcellularLocation>
</comment>
<keyword evidence="2" id="KW-0805">Transcription regulation</keyword>
<evidence type="ECO:0000256" key="1">
    <source>
        <dbReference type="ARBA" id="ARBA00004123"/>
    </source>
</evidence>
<evidence type="ECO:0000256" key="2">
    <source>
        <dbReference type="ARBA" id="ARBA00023015"/>
    </source>
</evidence>
<evidence type="ECO:0000256" key="3">
    <source>
        <dbReference type="ARBA" id="ARBA00023125"/>
    </source>
</evidence>
<dbReference type="InterPro" id="IPR015300">
    <property type="entry name" value="DNA-bd_pseudobarrel_sf"/>
</dbReference>
<dbReference type="InterPro" id="IPR044800">
    <property type="entry name" value="LEC2-like"/>
</dbReference>